<name>A0AAU8MHW4_9CAUD</name>
<organism evidence="1">
    <name type="scientific">Geladintestivirus 5</name>
    <dbReference type="NCBI Taxonomy" id="3233137"/>
    <lineage>
        <taxon>Viruses</taxon>
        <taxon>Duplodnaviria</taxon>
        <taxon>Heunggongvirae</taxon>
        <taxon>Uroviricota</taxon>
        <taxon>Caudoviricetes</taxon>
        <taxon>Crassvirales</taxon>
    </lineage>
</organism>
<evidence type="ECO:0000313" key="1">
    <source>
        <dbReference type="EMBL" id="XCO00136.1"/>
    </source>
</evidence>
<evidence type="ECO:0008006" key="2">
    <source>
        <dbReference type="Google" id="ProtNLM"/>
    </source>
</evidence>
<protein>
    <recommendedName>
        <fullName evidence="2">Coat protein</fullName>
    </recommendedName>
</protein>
<sequence>MTKEAKVSTSRSITGNKAVQIVQYANKLVALNLISTEDRKKYFDAIKALRDLSDQYCEINGLSLV</sequence>
<proteinExistence type="predicted"/>
<reference evidence="1" key="1">
    <citation type="submission" date="2024-06" db="EMBL/GenBank/DDBJ databases">
        <title>Intestivirid acquisition increases across infancy in a wild primate population.</title>
        <authorList>
            <person name="Schneider-Creas I.A."/>
            <person name="Moya I.L."/>
            <person name="Chiou K.L."/>
            <person name="Baniel A."/>
            <person name="Azanaw Haile A."/>
            <person name="Kebede F."/>
            <person name="Abebe B."/>
            <person name="Snyder-Mackler N."/>
            <person name="Varsani A."/>
        </authorList>
    </citation>
    <scope>NUCLEOTIDE SEQUENCE</scope>
    <source>
        <strain evidence="1">Int_RNL_2018_1252_VOL</strain>
    </source>
</reference>
<dbReference type="EMBL" id="PP965495">
    <property type="protein sequence ID" value="XCO00136.1"/>
    <property type="molecule type" value="Genomic_DNA"/>
</dbReference>
<accession>A0AAU8MHW4</accession>